<accession>A0A2T6BVL8</accession>
<evidence type="ECO:0000313" key="1">
    <source>
        <dbReference type="EMBL" id="PTX60128.1"/>
    </source>
</evidence>
<evidence type="ECO:0000313" key="2">
    <source>
        <dbReference type="Proteomes" id="UP000244090"/>
    </source>
</evidence>
<dbReference type="Proteomes" id="UP000244090">
    <property type="component" value="Unassembled WGS sequence"/>
</dbReference>
<keyword evidence="2" id="KW-1185">Reference proteome</keyword>
<dbReference type="RefSeq" id="WP_158269163.1">
    <property type="nucleotide sequence ID" value="NZ_QBKT01000007.1"/>
</dbReference>
<proteinExistence type="predicted"/>
<protein>
    <submittedName>
        <fullName evidence="1">Uncharacterized protein</fullName>
    </submittedName>
</protein>
<sequence length="46" mass="5360">MSEQNPFKEIEPEIKLPEKLKEDILQEIKEIVEEQQDNDASTTTSN</sequence>
<reference evidence="1 2" key="1">
    <citation type="submission" date="2018-04" db="EMBL/GenBank/DDBJ databases">
        <title>Genomic Encyclopedia of Archaeal and Bacterial Type Strains, Phase II (KMG-II): from individual species to whole genera.</title>
        <authorList>
            <person name="Goeker M."/>
        </authorList>
    </citation>
    <scope>NUCLEOTIDE SEQUENCE [LARGE SCALE GENOMIC DNA]</scope>
    <source>
        <strain evidence="1 2">DSM 25731</strain>
    </source>
</reference>
<name>A0A2T6BVL8_9FLAO</name>
<comment type="caution">
    <text evidence="1">The sequence shown here is derived from an EMBL/GenBank/DDBJ whole genome shotgun (WGS) entry which is preliminary data.</text>
</comment>
<organism evidence="1 2">
    <name type="scientific">Kordia periserrulae</name>
    <dbReference type="NCBI Taxonomy" id="701523"/>
    <lineage>
        <taxon>Bacteria</taxon>
        <taxon>Pseudomonadati</taxon>
        <taxon>Bacteroidota</taxon>
        <taxon>Flavobacteriia</taxon>
        <taxon>Flavobacteriales</taxon>
        <taxon>Flavobacteriaceae</taxon>
        <taxon>Kordia</taxon>
    </lineage>
</organism>
<gene>
    <name evidence="1" type="ORF">C8N46_107134</name>
</gene>
<dbReference type="AlphaFoldDB" id="A0A2T6BVL8"/>
<dbReference type="EMBL" id="QBKT01000007">
    <property type="protein sequence ID" value="PTX60128.1"/>
    <property type="molecule type" value="Genomic_DNA"/>
</dbReference>